<dbReference type="Pfam" id="PF23500">
    <property type="entry name" value="DUF7133"/>
    <property type="match status" value="1"/>
</dbReference>
<evidence type="ECO:0000313" key="7">
    <source>
        <dbReference type="Proteomes" id="UP000644507"/>
    </source>
</evidence>
<organism evidence="6 7">
    <name type="scientific">Roseibacillus persicicus</name>
    <dbReference type="NCBI Taxonomy" id="454148"/>
    <lineage>
        <taxon>Bacteria</taxon>
        <taxon>Pseudomonadati</taxon>
        <taxon>Verrucomicrobiota</taxon>
        <taxon>Verrucomicrobiia</taxon>
        <taxon>Verrucomicrobiales</taxon>
        <taxon>Verrucomicrobiaceae</taxon>
        <taxon>Roseibacillus</taxon>
    </lineage>
</organism>
<dbReference type="AlphaFoldDB" id="A0A918TN10"/>
<dbReference type="Gene3D" id="2.120.10.30">
    <property type="entry name" value="TolB, C-terminal domain"/>
    <property type="match status" value="1"/>
</dbReference>
<dbReference type="Gene3D" id="1.25.10.10">
    <property type="entry name" value="Leucine-rich Repeat Variant"/>
    <property type="match status" value="2"/>
</dbReference>
<dbReference type="GO" id="GO:0046872">
    <property type="term" value="F:metal ion binding"/>
    <property type="evidence" value="ECO:0007669"/>
    <property type="project" value="UniProtKB-KW"/>
</dbReference>
<protein>
    <submittedName>
        <fullName evidence="6">Glucose dehydrogenase</fullName>
    </submittedName>
</protein>
<dbReference type="SUPFAM" id="SSF48371">
    <property type="entry name" value="ARM repeat"/>
    <property type="match status" value="2"/>
</dbReference>
<dbReference type="SUPFAM" id="SSF50952">
    <property type="entry name" value="Soluble quinoprotein glucose dehydrogenase"/>
    <property type="match status" value="1"/>
</dbReference>
<dbReference type="InterPro" id="IPR011041">
    <property type="entry name" value="Quinoprot_gluc/sorb_DH_b-prop"/>
</dbReference>
<sequence length="1129" mass="123095">MGFVGLLVSPFLSAAEGFEAAIEDATIQVPTGLTLKRFANEEQVLNPTALCIDDQGRVYVAETHRWRVQVQDIRGGGEFLKERIEDDITCWTTDDRIAFHKKWSGEKFLEWEYFTREAEKIRLLEDRDGDGRADRAGYFRDDFNDPLSGTSGGIMERDGTVYFANIPGIYSLRDLDGDGKAEEVKTLVDGFGVRVSFSGHDLNGFAFGPDGKIYWSVGDRGYHVEQDGKVFASADTGGVFRSNPDGSQFEVVYDRLRNPKEIVFDEFGNLFTVDNDYDQGDSERIVYLVEHGDAAWQMGHQTQTSFGNTVYKHRKPNSRELHEREDPWMAEGMWKTRHEDQPAYLLPPVALTVNGPGGLAYHPGVTSLPARYERTFFLASYVGAPATCKIEAFRLKPEGGGFAVESSEPFLKSMAVTDLDWGPEGKLYISDFIGGWVKAEAGNVWTIADESGLRKPEVLEVKELLATGITGRSPEELSELLAHADVRVRQRAQFAIAKLPEARAIFEAATSSEAPLLKRLHGIWGLGQLAFADSENLHIFEELLEDPEMEVRANAARTLGWHPEAVANYHDALVKLLQDSSPRVVSLAALALANEGSSSSVEAALAMLIANEDRDLYVRHGGIMILTKGASATELGVLASHPSKSVRIAAVVALRRQGAAEIERFFDDADLFVRKEAVRGAYDENIVEALPALAGRAQMISASISEQDKFYPLTAKRAIYAAWRLGRPEDVARILSIASDTNVDSRVRRDALVALLDWNEPPVADPVVGTAVPLPEGRSEIAARELDALKDLIASLASASGEGDLLELGLKLARQSKVVVPNGTLFEILSSTQLAKPARRLAAELFGQQETDSVALKDAMAVLLRDESADLRSYGREFLMKTDRPAALLLLGEALVSPKSTVAEKQQTLEILGKERGPSAEKALVETLKRLQEGKLAKAIVLDAILAAESSPSPEVARALASYREELSQKDPLAEWFAACEEGGDPKRGEEVYLNHGSAQCARCHVIDGVGGKVGPDLSAIGKDHSRSYLLRALITPGSEVAVGYGIGTVVLKDGSTISGLIMADDEEGNAVVRVGEDERVIPKESIATPAAPVSAMPPMSGLLSKKEARDLVAYLAGRKKDDSAEKHK</sequence>
<dbReference type="PANTHER" id="PTHR33546:SF1">
    <property type="entry name" value="LARGE, MULTIFUNCTIONAL SECRETED PROTEIN"/>
    <property type="match status" value="1"/>
</dbReference>
<dbReference type="PROSITE" id="PS51007">
    <property type="entry name" value="CYTC"/>
    <property type="match status" value="1"/>
</dbReference>
<dbReference type="Proteomes" id="UP000644507">
    <property type="component" value="Unassembled WGS sequence"/>
</dbReference>
<dbReference type="GO" id="GO:0020037">
    <property type="term" value="F:heme binding"/>
    <property type="evidence" value="ECO:0007669"/>
    <property type="project" value="InterPro"/>
</dbReference>
<comment type="caution">
    <text evidence="6">The sequence shown here is derived from an EMBL/GenBank/DDBJ whole genome shotgun (WGS) entry which is preliminary data.</text>
</comment>
<evidence type="ECO:0000256" key="2">
    <source>
        <dbReference type="ARBA" id="ARBA00022723"/>
    </source>
</evidence>
<dbReference type="GO" id="GO:0009055">
    <property type="term" value="F:electron transfer activity"/>
    <property type="evidence" value="ECO:0007669"/>
    <property type="project" value="InterPro"/>
</dbReference>
<evidence type="ECO:0000313" key="6">
    <source>
        <dbReference type="EMBL" id="GHC55572.1"/>
    </source>
</evidence>
<proteinExistence type="predicted"/>
<reference evidence="6" key="1">
    <citation type="journal article" date="2014" name="Int. J. Syst. Evol. Microbiol.">
        <title>Complete genome sequence of Corynebacterium casei LMG S-19264T (=DSM 44701T), isolated from a smear-ripened cheese.</title>
        <authorList>
            <consortium name="US DOE Joint Genome Institute (JGI-PGF)"/>
            <person name="Walter F."/>
            <person name="Albersmeier A."/>
            <person name="Kalinowski J."/>
            <person name="Ruckert C."/>
        </authorList>
    </citation>
    <scope>NUCLEOTIDE SEQUENCE</scope>
    <source>
        <strain evidence="6">KCTC 12988</strain>
    </source>
</reference>
<accession>A0A918TN10</accession>
<dbReference type="EMBL" id="BMXI01000009">
    <property type="protein sequence ID" value="GHC55572.1"/>
    <property type="molecule type" value="Genomic_DNA"/>
</dbReference>
<reference evidence="6" key="2">
    <citation type="submission" date="2020-09" db="EMBL/GenBank/DDBJ databases">
        <authorList>
            <person name="Sun Q."/>
            <person name="Kim S."/>
        </authorList>
    </citation>
    <scope>NUCLEOTIDE SEQUENCE</scope>
    <source>
        <strain evidence="6">KCTC 12988</strain>
    </source>
</reference>
<dbReference type="SUPFAM" id="SSF46626">
    <property type="entry name" value="Cytochrome c"/>
    <property type="match status" value="1"/>
</dbReference>
<dbReference type="InterPro" id="IPR011989">
    <property type="entry name" value="ARM-like"/>
</dbReference>
<evidence type="ECO:0000259" key="5">
    <source>
        <dbReference type="PROSITE" id="PS51007"/>
    </source>
</evidence>
<dbReference type="InterPro" id="IPR011042">
    <property type="entry name" value="6-blade_b-propeller_TolB-like"/>
</dbReference>
<gene>
    <name evidence="6" type="primary">gdhP</name>
    <name evidence="6" type="ORF">GCM10007100_22740</name>
</gene>
<dbReference type="NCBIfam" id="TIGR02603">
    <property type="entry name" value="CxxCH_TIGR02603"/>
    <property type="match status" value="1"/>
</dbReference>
<keyword evidence="3 4" id="KW-0408">Iron</keyword>
<dbReference type="Gene3D" id="1.10.760.10">
    <property type="entry name" value="Cytochrome c-like domain"/>
    <property type="match status" value="1"/>
</dbReference>
<dbReference type="InterPro" id="IPR009056">
    <property type="entry name" value="Cyt_c-like_dom"/>
</dbReference>
<dbReference type="PANTHER" id="PTHR33546">
    <property type="entry name" value="LARGE, MULTIFUNCTIONAL SECRETED PROTEIN-RELATED"/>
    <property type="match status" value="1"/>
</dbReference>
<feature type="domain" description="Cytochrome c" evidence="5">
    <location>
        <begin position="984"/>
        <end position="1120"/>
    </location>
</feature>
<dbReference type="Pfam" id="PF13646">
    <property type="entry name" value="HEAT_2"/>
    <property type="match status" value="1"/>
</dbReference>
<keyword evidence="7" id="KW-1185">Reference proteome</keyword>
<keyword evidence="2 4" id="KW-0479">Metal-binding</keyword>
<dbReference type="InterPro" id="IPR036909">
    <property type="entry name" value="Cyt_c-like_dom_sf"/>
</dbReference>
<dbReference type="InterPro" id="IPR055557">
    <property type="entry name" value="DUF7133"/>
</dbReference>
<name>A0A918TN10_9BACT</name>
<keyword evidence="1 4" id="KW-0349">Heme</keyword>
<dbReference type="InterPro" id="IPR016024">
    <property type="entry name" value="ARM-type_fold"/>
</dbReference>
<dbReference type="InterPro" id="IPR013427">
    <property type="entry name" value="Haem-bd_dom_put"/>
</dbReference>
<evidence type="ECO:0000256" key="1">
    <source>
        <dbReference type="ARBA" id="ARBA00022617"/>
    </source>
</evidence>
<evidence type="ECO:0000256" key="3">
    <source>
        <dbReference type="ARBA" id="ARBA00023004"/>
    </source>
</evidence>
<evidence type="ECO:0000256" key="4">
    <source>
        <dbReference type="PROSITE-ProRule" id="PRU00433"/>
    </source>
</evidence>